<keyword evidence="4" id="KW-1185">Reference proteome</keyword>
<proteinExistence type="predicted"/>
<evidence type="ECO:0000313" key="3">
    <source>
        <dbReference type="EMBL" id="OHT01240.1"/>
    </source>
</evidence>
<dbReference type="Pfam" id="PF00085">
    <property type="entry name" value="Thioredoxin"/>
    <property type="match status" value="1"/>
</dbReference>
<dbReference type="SMART" id="SM00271">
    <property type="entry name" value="DnaJ"/>
    <property type="match status" value="1"/>
</dbReference>
<name>A0A1J4JS34_9EUKA</name>
<dbReference type="InterPro" id="IPR052448">
    <property type="entry name" value="DnaJ_C16_autophagy_reg"/>
</dbReference>
<dbReference type="InterPro" id="IPR013766">
    <property type="entry name" value="Thioredoxin_domain"/>
</dbReference>
<dbReference type="InterPro" id="IPR036869">
    <property type="entry name" value="J_dom_sf"/>
</dbReference>
<dbReference type="PANTHER" id="PTHR44303:SF2">
    <property type="entry name" value="DNAJ HOMOLOG SUBFAMILY C MEMBER 16"/>
    <property type="match status" value="1"/>
</dbReference>
<dbReference type="SUPFAM" id="SSF46565">
    <property type="entry name" value="Chaperone J-domain"/>
    <property type="match status" value="1"/>
</dbReference>
<feature type="chain" id="PRO_5012859684" description="J domain-containing protein" evidence="1">
    <location>
        <begin position="18"/>
        <end position="308"/>
    </location>
</feature>
<accession>A0A1J4JS34</accession>
<organism evidence="3 4">
    <name type="scientific">Tritrichomonas foetus</name>
    <dbReference type="NCBI Taxonomy" id="1144522"/>
    <lineage>
        <taxon>Eukaryota</taxon>
        <taxon>Metamonada</taxon>
        <taxon>Parabasalia</taxon>
        <taxon>Tritrichomonadida</taxon>
        <taxon>Tritrichomonadidae</taxon>
        <taxon>Tritrichomonas</taxon>
    </lineage>
</organism>
<dbReference type="InterPro" id="IPR036249">
    <property type="entry name" value="Thioredoxin-like_sf"/>
</dbReference>
<evidence type="ECO:0000259" key="2">
    <source>
        <dbReference type="PROSITE" id="PS50076"/>
    </source>
</evidence>
<gene>
    <name evidence="3" type="ORF">TRFO_31983</name>
</gene>
<dbReference type="RefSeq" id="XP_068354376.1">
    <property type="nucleotide sequence ID" value="XM_068508245.1"/>
</dbReference>
<protein>
    <recommendedName>
        <fullName evidence="2">J domain-containing protein</fullName>
    </recommendedName>
</protein>
<dbReference type="OrthoDB" id="10250354at2759"/>
<comment type="caution">
    <text evidence="3">The sequence shown here is derived from an EMBL/GenBank/DDBJ whole genome shotgun (WGS) entry which is preliminary data.</text>
</comment>
<keyword evidence="1" id="KW-0732">Signal</keyword>
<feature type="signal peptide" evidence="1">
    <location>
        <begin position="1"/>
        <end position="17"/>
    </location>
</feature>
<dbReference type="PROSITE" id="PS50076">
    <property type="entry name" value="DNAJ_2"/>
    <property type="match status" value="1"/>
</dbReference>
<evidence type="ECO:0000256" key="1">
    <source>
        <dbReference type="SAM" id="SignalP"/>
    </source>
</evidence>
<dbReference type="Proteomes" id="UP000179807">
    <property type="component" value="Unassembled WGS sequence"/>
</dbReference>
<dbReference type="VEuPathDB" id="TrichDB:TRFO_31983"/>
<dbReference type="Gene3D" id="3.40.30.10">
    <property type="entry name" value="Glutaredoxin"/>
    <property type="match status" value="1"/>
</dbReference>
<dbReference type="PRINTS" id="PR00625">
    <property type="entry name" value="JDOMAIN"/>
</dbReference>
<evidence type="ECO:0000313" key="4">
    <source>
        <dbReference type="Proteomes" id="UP000179807"/>
    </source>
</evidence>
<reference evidence="3" key="1">
    <citation type="submission" date="2016-10" db="EMBL/GenBank/DDBJ databases">
        <authorList>
            <person name="Benchimol M."/>
            <person name="Almeida L.G."/>
            <person name="Vasconcelos A.T."/>
            <person name="Perreira-Neves A."/>
            <person name="Rosa I.A."/>
            <person name="Tasca T."/>
            <person name="Bogo M.R."/>
            <person name="de Souza W."/>
        </authorList>
    </citation>
    <scope>NUCLEOTIDE SEQUENCE [LARGE SCALE GENOMIC DNA]</scope>
    <source>
        <strain evidence="3">K</strain>
    </source>
</reference>
<sequence length="308" mass="36150">MMLFIFISFISSTLHRGDDPYAILGVSRDATMQEIRSAFRKIAFDHHPDRHKGDEESYKIWLRANDAYDLLTDPQSKLRYDQYGTVSDDDYNQQNQNQNSHYYSNHYYQNYQTSRNYQTSENYENTKPKYTAPLVTQQLFPYLARDGSEWIIFVSQNFDCPKCPKQQEIWDELANEIKDYVKVGRLDATQAPDLIEKLGVTTLPQFLSVKMINTEKQEYKVKKIGNHFKSKENAVSAVFKHWKSSIKTINDYHSFENWLNKNSNKVHVIEISNEKKISIHFRYSASKLRKNAIFGSVQTSSISNFQKE</sequence>
<dbReference type="AlphaFoldDB" id="A0A1J4JS34"/>
<dbReference type="Pfam" id="PF00226">
    <property type="entry name" value="DnaJ"/>
    <property type="match status" value="1"/>
</dbReference>
<dbReference type="PANTHER" id="PTHR44303">
    <property type="entry name" value="DNAJ HOMOLOG SUBFAMILY C MEMBER 16"/>
    <property type="match status" value="1"/>
</dbReference>
<dbReference type="SUPFAM" id="SSF52833">
    <property type="entry name" value="Thioredoxin-like"/>
    <property type="match status" value="1"/>
</dbReference>
<dbReference type="EMBL" id="MLAK01000921">
    <property type="protein sequence ID" value="OHT01240.1"/>
    <property type="molecule type" value="Genomic_DNA"/>
</dbReference>
<feature type="domain" description="J" evidence="2">
    <location>
        <begin position="19"/>
        <end position="84"/>
    </location>
</feature>
<dbReference type="GeneID" id="94842949"/>
<dbReference type="Gene3D" id="1.10.287.110">
    <property type="entry name" value="DnaJ domain"/>
    <property type="match status" value="1"/>
</dbReference>
<dbReference type="CDD" id="cd06257">
    <property type="entry name" value="DnaJ"/>
    <property type="match status" value="1"/>
</dbReference>
<dbReference type="InterPro" id="IPR001623">
    <property type="entry name" value="DnaJ_domain"/>
</dbReference>